<reference evidence="2 3" key="1">
    <citation type="submission" date="2019-06" db="EMBL/GenBank/DDBJ databases">
        <title>Whole genome sequence for Rhodospirillaceae sp. R148.</title>
        <authorList>
            <person name="Wang G."/>
        </authorList>
    </citation>
    <scope>NUCLEOTIDE SEQUENCE [LARGE SCALE GENOMIC DNA]</scope>
    <source>
        <strain evidence="2 3">R148</strain>
    </source>
</reference>
<name>A0A545TTT5_9PROT</name>
<dbReference type="AlphaFoldDB" id="A0A545TTT5"/>
<evidence type="ECO:0000256" key="1">
    <source>
        <dbReference type="SAM" id="SignalP"/>
    </source>
</evidence>
<feature type="signal peptide" evidence="1">
    <location>
        <begin position="1"/>
        <end position="22"/>
    </location>
</feature>
<dbReference type="Proteomes" id="UP000315252">
    <property type="component" value="Unassembled WGS sequence"/>
</dbReference>
<dbReference type="PROSITE" id="PS51257">
    <property type="entry name" value="PROKAR_LIPOPROTEIN"/>
    <property type="match status" value="1"/>
</dbReference>
<evidence type="ECO:0000313" key="3">
    <source>
        <dbReference type="Proteomes" id="UP000315252"/>
    </source>
</evidence>
<dbReference type="OrthoDB" id="5540985at2"/>
<evidence type="ECO:0008006" key="4">
    <source>
        <dbReference type="Google" id="ProtNLM"/>
    </source>
</evidence>
<sequence length="128" mass="14205">MRLNRYSTGALLIGAVILSACASERDLLLEQGYPVAYADGFEDGCHSGKKAGGALFEDFKKDVNRFEADSKYAQGWSDGFRQCESEQEAMDRQMRMALEIQQMEEARKDRIGQDALKGIDTSGLKGLK</sequence>
<evidence type="ECO:0000313" key="2">
    <source>
        <dbReference type="EMBL" id="TQV80561.1"/>
    </source>
</evidence>
<accession>A0A545TTT5</accession>
<feature type="chain" id="PRO_5022159573" description="Lipoprotein" evidence="1">
    <location>
        <begin position="23"/>
        <end position="128"/>
    </location>
</feature>
<dbReference type="RefSeq" id="WP_142896275.1">
    <property type="nucleotide sequence ID" value="NZ_ML660054.1"/>
</dbReference>
<comment type="caution">
    <text evidence="2">The sequence shown here is derived from an EMBL/GenBank/DDBJ whole genome shotgun (WGS) entry which is preliminary data.</text>
</comment>
<dbReference type="EMBL" id="VHSH01000003">
    <property type="protein sequence ID" value="TQV80561.1"/>
    <property type="molecule type" value="Genomic_DNA"/>
</dbReference>
<protein>
    <recommendedName>
        <fullName evidence="4">Lipoprotein</fullName>
    </recommendedName>
</protein>
<proteinExistence type="predicted"/>
<organism evidence="2 3">
    <name type="scientific">Denitrobaculum tricleocarpae</name>
    <dbReference type="NCBI Taxonomy" id="2591009"/>
    <lineage>
        <taxon>Bacteria</taxon>
        <taxon>Pseudomonadati</taxon>
        <taxon>Pseudomonadota</taxon>
        <taxon>Alphaproteobacteria</taxon>
        <taxon>Rhodospirillales</taxon>
        <taxon>Rhodospirillaceae</taxon>
        <taxon>Denitrobaculum</taxon>
    </lineage>
</organism>
<keyword evidence="3" id="KW-1185">Reference proteome</keyword>
<gene>
    <name evidence="2" type="ORF">FKG95_10335</name>
</gene>
<keyword evidence="1" id="KW-0732">Signal</keyword>